<evidence type="ECO:0000313" key="2">
    <source>
        <dbReference type="Proteomes" id="UP001269161"/>
    </source>
</evidence>
<name>A0AAF0IDB0_9CAUD</name>
<accession>A0AAF0IDB0</accession>
<organism evidence="1 2">
    <name type="scientific">Caudoviricetes sp. 'Rudgehvirus jaberico'</name>
    <dbReference type="NCBI Taxonomy" id="3028515"/>
    <lineage>
        <taxon>Viruses</taxon>
        <taxon>Duplodnaviria</taxon>
        <taxon>Heunggongvirae</taxon>
        <taxon>Uroviricota</taxon>
        <taxon>Caudoviricetes</taxon>
        <taxon>Crassvirales</taxon>
        <taxon>Intestiviridae</taxon>
        <taxon>Crudevirinae</taxon>
    </lineage>
</organism>
<reference evidence="1" key="1">
    <citation type="submission" date="2023-01" db="EMBL/GenBank/DDBJ databases">
        <title>New crAssphage isolates infecting Bacteroides cellulosilyticus.</title>
        <authorList>
            <person name="Papudeshi B."/>
            <person name="Vega A.A."/>
            <person name="Souza C."/>
            <person name="Giles S.K."/>
            <person name="Mallawaarachchi V."/>
            <person name="Roach M.J."/>
            <person name="An M."/>
            <person name="Jacobson N."/>
            <person name="McNair K."/>
            <person name="Mora M.F."/>
            <person name="Pastrana K."/>
            <person name="Leigh C."/>
            <person name="Cram C."/>
            <person name="Plewa W.S."/>
            <person name="Grigson S.R."/>
            <person name="Bouras G.S."/>
            <person name="Decewicz P."/>
            <person name="Luque A."/>
            <person name="Droit L."/>
            <person name="Handley S."/>
            <person name="Segall A.M."/>
            <person name="Dinsdale E.A."/>
            <person name="Edwards R.A."/>
        </authorList>
    </citation>
    <scope>NUCLEOTIDE SEQUENCE</scope>
    <source>
        <strain evidence="1">Bc11</strain>
    </source>
</reference>
<dbReference type="EMBL" id="OQ198719">
    <property type="protein sequence ID" value="WEU69900.1"/>
    <property type="molecule type" value="Genomic_DNA"/>
</dbReference>
<dbReference type="RefSeq" id="YP_011108662.1">
    <property type="nucleotide sequence ID" value="NC_091965.1"/>
</dbReference>
<evidence type="ECO:0000313" key="1">
    <source>
        <dbReference type="EMBL" id="WEU69900.1"/>
    </source>
</evidence>
<proteinExistence type="predicted"/>
<keyword evidence="2" id="KW-1185">Reference proteome</keyword>
<sequence>MDKENKIECINLSQYIKVDEVLPVFNGEEAGIIIRREDDTFIYLNVGSNMYKEIPKILIIKGKSSGIFPRKGENKLSWSEIPTLYFAPAETCIYYDKMDKSYKLANYCGEYKHNTCFICILGTIKSMRVDNVDICKFDLDSFNSFKEYIKLRG</sequence>
<dbReference type="Proteomes" id="UP001269161">
    <property type="component" value="Segment"/>
</dbReference>
<protein>
    <submittedName>
        <fullName evidence="1">Uncharacterized protein</fullName>
    </submittedName>
</protein>